<feature type="region of interest" description="Disordered" evidence="1">
    <location>
        <begin position="28"/>
        <end position="76"/>
    </location>
</feature>
<feature type="compositionally biased region" description="Polar residues" evidence="1">
    <location>
        <begin position="33"/>
        <end position="43"/>
    </location>
</feature>
<organism evidence="2 3">
    <name type="scientific">Caerostris extrusa</name>
    <name type="common">Bark spider</name>
    <name type="synonym">Caerostris bankana</name>
    <dbReference type="NCBI Taxonomy" id="172846"/>
    <lineage>
        <taxon>Eukaryota</taxon>
        <taxon>Metazoa</taxon>
        <taxon>Ecdysozoa</taxon>
        <taxon>Arthropoda</taxon>
        <taxon>Chelicerata</taxon>
        <taxon>Arachnida</taxon>
        <taxon>Araneae</taxon>
        <taxon>Araneomorphae</taxon>
        <taxon>Entelegynae</taxon>
        <taxon>Araneoidea</taxon>
        <taxon>Araneidae</taxon>
        <taxon>Caerostris</taxon>
    </lineage>
</organism>
<dbReference type="EMBL" id="BPLR01000042">
    <property type="protein sequence ID" value="GIY91699.1"/>
    <property type="molecule type" value="Genomic_DNA"/>
</dbReference>
<evidence type="ECO:0000256" key="1">
    <source>
        <dbReference type="SAM" id="MobiDB-lite"/>
    </source>
</evidence>
<name>A0AAV4XD37_CAEEX</name>
<feature type="non-terminal residue" evidence="2">
    <location>
        <position position="1"/>
    </location>
</feature>
<evidence type="ECO:0000313" key="3">
    <source>
        <dbReference type="Proteomes" id="UP001054945"/>
    </source>
</evidence>
<protein>
    <submittedName>
        <fullName evidence="2">Uncharacterized protein</fullName>
    </submittedName>
</protein>
<dbReference type="Proteomes" id="UP001054945">
    <property type="component" value="Unassembled WGS sequence"/>
</dbReference>
<proteinExistence type="predicted"/>
<feature type="compositionally biased region" description="Basic and acidic residues" evidence="1">
    <location>
        <begin position="45"/>
        <end position="57"/>
    </location>
</feature>
<dbReference type="AlphaFoldDB" id="A0AAV4XD37"/>
<comment type="caution">
    <text evidence="2">The sequence shown here is derived from an EMBL/GenBank/DDBJ whole genome shotgun (WGS) entry which is preliminary data.</text>
</comment>
<accession>A0AAV4XD37</accession>
<keyword evidence="3" id="KW-1185">Reference proteome</keyword>
<reference evidence="2 3" key="1">
    <citation type="submission" date="2021-06" db="EMBL/GenBank/DDBJ databases">
        <title>Caerostris extrusa draft genome.</title>
        <authorList>
            <person name="Kono N."/>
            <person name="Arakawa K."/>
        </authorList>
    </citation>
    <scope>NUCLEOTIDE SEQUENCE [LARGE SCALE GENOMIC DNA]</scope>
</reference>
<gene>
    <name evidence="2" type="ORF">CEXT_410141</name>
</gene>
<evidence type="ECO:0000313" key="2">
    <source>
        <dbReference type="EMBL" id="GIY91699.1"/>
    </source>
</evidence>
<sequence>LRGLAHSTKGFQTQKLRYQNRQMIRIENLSPAKPSSSRVTLTHSEPWHDRSLKEGSAEHGIQMPQQRAEYSPRMWL</sequence>